<dbReference type="AlphaFoldDB" id="A0A0H2RU63"/>
<keyword evidence="1" id="KW-0472">Membrane</keyword>
<feature type="transmembrane region" description="Helical" evidence="1">
    <location>
        <begin position="16"/>
        <end position="34"/>
    </location>
</feature>
<name>A0A0H2RU63_9AGAM</name>
<sequence>MKLDIMCTLIPFRHTQATFFMLGSLSVHVWAVILQKLMQSTGIRCQARDKLRLHSRNFHAAKSSHLRKNLAFRTRKKQFYWIHGHHWATDIARARRFAP</sequence>
<proteinExistence type="predicted"/>
<gene>
    <name evidence="2" type="ORF">SCHPADRAFT_611710</name>
</gene>
<keyword evidence="1" id="KW-1133">Transmembrane helix</keyword>
<dbReference type="InParanoid" id="A0A0H2RU63"/>
<evidence type="ECO:0000256" key="1">
    <source>
        <dbReference type="SAM" id="Phobius"/>
    </source>
</evidence>
<dbReference type="EMBL" id="KQ086094">
    <property type="protein sequence ID" value="KLO08381.1"/>
    <property type="molecule type" value="Genomic_DNA"/>
</dbReference>
<keyword evidence="3" id="KW-1185">Reference proteome</keyword>
<accession>A0A0H2RU63</accession>
<keyword evidence="1" id="KW-0812">Transmembrane</keyword>
<evidence type="ECO:0000313" key="3">
    <source>
        <dbReference type="Proteomes" id="UP000053477"/>
    </source>
</evidence>
<organism evidence="2 3">
    <name type="scientific">Schizopora paradoxa</name>
    <dbReference type="NCBI Taxonomy" id="27342"/>
    <lineage>
        <taxon>Eukaryota</taxon>
        <taxon>Fungi</taxon>
        <taxon>Dikarya</taxon>
        <taxon>Basidiomycota</taxon>
        <taxon>Agaricomycotina</taxon>
        <taxon>Agaricomycetes</taxon>
        <taxon>Hymenochaetales</taxon>
        <taxon>Schizoporaceae</taxon>
        <taxon>Schizopora</taxon>
    </lineage>
</organism>
<reference evidence="2 3" key="1">
    <citation type="submission" date="2015-04" db="EMBL/GenBank/DDBJ databases">
        <title>Complete genome sequence of Schizopora paradoxa KUC8140, a cosmopolitan wood degrader in East Asia.</title>
        <authorList>
            <consortium name="DOE Joint Genome Institute"/>
            <person name="Min B."/>
            <person name="Park H."/>
            <person name="Jang Y."/>
            <person name="Kim J.-J."/>
            <person name="Kim K.H."/>
            <person name="Pangilinan J."/>
            <person name="Lipzen A."/>
            <person name="Riley R."/>
            <person name="Grigoriev I.V."/>
            <person name="Spatafora J.W."/>
            <person name="Choi I.-G."/>
        </authorList>
    </citation>
    <scope>NUCLEOTIDE SEQUENCE [LARGE SCALE GENOMIC DNA]</scope>
    <source>
        <strain evidence="2 3">KUC8140</strain>
    </source>
</reference>
<dbReference type="Proteomes" id="UP000053477">
    <property type="component" value="Unassembled WGS sequence"/>
</dbReference>
<protein>
    <submittedName>
        <fullName evidence="2">Uncharacterized protein</fullName>
    </submittedName>
</protein>
<evidence type="ECO:0000313" key="2">
    <source>
        <dbReference type="EMBL" id="KLO08381.1"/>
    </source>
</evidence>